<dbReference type="RefSeq" id="WP_179661972.1">
    <property type="nucleotide sequence ID" value="NZ_JACCBG010000001.1"/>
</dbReference>
<keyword evidence="1" id="KW-0472">Membrane</keyword>
<sequence>MIGRRRRKERNPAPAPKDRSAITKAELEAFIDQSRWLIEYHDKRGDSFTTRATALLGFSGVILVLLLRGPLPEGVELTTSLKVAGITTVVLLLMCALFCLLTVLPGPTTAPGVDEHRERWKRWLAKEGRGKVLGDIADSYLMAHDAQDGFPVGDAYTRADRRAGFFITAAAAMLVSLISLAVLLFLIYQQTAA</sequence>
<organism evidence="2 3">
    <name type="scientific">Nocardioides panaciterrulae</name>
    <dbReference type="NCBI Taxonomy" id="661492"/>
    <lineage>
        <taxon>Bacteria</taxon>
        <taxon>Bacillati</taxon>
        <taxon>Actinomycetota</taxon>
        <taxon>Actinomycetes</taxon>
        <taxon>Propionibacteriales</taxon>
        <taxon>Nocardioidaceae</taxon>
        <taxon>Nocardioides</taxon>
    </lineage>
</organism>
<feature type="transmembrane region" description="Helical" evidence="1">
    <location>
        <begin position="83"/>
        <end position="104"/>
    </location>
</feature>
<dbReference type="AlphaFoldDB" id="A0A7Y9E2R0"/>
<comment type="caution">
    <text evidence="2">The sequence shown here is derived from an EMBL/GenBank/DDBJ whole genome shotgun (WGS) entry which is preliminary data.</text>
</comment>
<evidence type="ECO:0000313" key="3">
    <source>
        <dbReference type="Proteomes" id="UP000535511"/>
    </source>
</evidence>
<evidence type="ECO:0000256" key="1">
    <source>
        <dbReference type="SAM" id="Phobius"/>
    </source>
</evidence>
<accession>A0A7Y9E2R0</accession>
<reference evidence="2 3" key="1">
    <citation type="submission" date="2020-07" db="EMBL/GenBank/DDBJ databases">
        <title>Sequencing the genomes of 1000 actinobacteria strains.</title>
        <authorList>
            <person name="Klenk H.-P."/>
        </authorList>
    </citation>
    <scope>NUCLEOTIDE SEQUENCE [LARGE SCALE GENOMIC DNA]</scope>
    <source>
        <strain evidence="2 3">DSM 21350</strain>
    </source>
</reference>
<keyword evidence="3" id="KW-1185">Reference proteome</keyword>
<dbReference type="EMBL" id="JACCBG010000001">
    <property type="protein sequence ID" value="NYD40034.1"/>
    <property type="molecule type" value="Genomic_DNA"/>
</dbReference>
<proteinExistence type="predicted"/>
<protein>
    <submittedName>
        <fullName evidence="2">Uncharacterized protein</fullName>
    </submittedName>
</protein>
<name>A0A7Y9E2R0_9ACTN</name>
<feature type="transmembrane region" description="Helical" evidence="1">
    <location>
        <begin position="165"/>
        <end position="188"/>
    </location>
</feature>
<dbReference type="Proteomes" id="UP000535511">
    <property type="component" value="Unassembled WGS sequence"/>
</dbReference>
<keyword evidence="1" id="KW-0812">Transmembrane</keyword>
<keyword evidence="1" id="KW-1133">Transmembrane helix</keyword>
<gene>
    <name evidence="2" type="ORF">BJZ21_000117</name>
</gene>
<evidence type="ECO:0000313" key="2">
    <source>
        <dbReference type="EMBL" id="NYD40034.1"/>
    </source>
</evidence>
<feature type="transmembrane region" description="Helical" evidence="1">
    <location>
        <begin position="52"/>
        <end position="71"/>
    </location>
</feature>